<dbReference type="Proteomes" id="UP001492380">
    <property type="component" value="Unassembled WGS sequence"/>
</dbReference>
<keyword evidence="5" id="KW-0539">Nucleus</keyword>
<feature type="region of interest" description="Disordered" evidence="7">
    <location>
        <begin position="1"/>
        <end position="59"/>
    </location>
</feature>
<organism evidence="9 10">
    <name type="scientific">Phyllosticta capitalensis</name>
    <dbReference type="NCBI Taxonomy" id="121624"/>
    <lineage>
        <taxon>Eukaryota</taxon>
        <taxon>Fungi</taxon>
        <taxon>Dikarya</taxon>
        <taxon>Ascomycota</taxon>
        <taxon>Pezizomycotina</taxon>
        <taxon>Dothideomycetes</taxon>
        <taxon>Dothideomycetes incertae sedis</taxon>
        <taxon>Botryosphaeriales</taxon>
        <taxon>Phyllostictaceae</taxon>
        <taxon>Phyllosticta</taxon>
    </lineage>
</organism>
<dbReference type="InterPro" id="IPR003511">
    <property type="entry name" value="HORMA_dom"/>
</dbReference>
<feature type="domain" description="HORMA" evidence="8">
    <location>
        <begin position="65"/>
        <end position="281"/>
    </location>
</feature>
<dbReference type="PANTHER" id="PTHR11842:SF11">
    <property type="entry name" value="MITOTIC SPINDLE ASSEMBLY CHECKPOINT PROTEIN MAD2A"/>
    <property type="match status" value="1"/>
</dbReference>
<accession>A0ABR1YMR3</accession>
<evidence type="ECO:0000313" key="10">
    <source>
        <dbReference type="Proteomes" id="UP001492380"/>
    </source>
</evidence>
<sequence length="287" mass="31798">MLGEAAEKPRKVSKTTSSKEKTSSGEKRVKTSSSSKEKTASGEKRVKKSSASKDDSAKTHKLALKGSSKIVSEFFEYSIHSILFQRGVYPAEDFSPVKKYGLTMMVSADDQVQAYIKKIMSQLRKWMQGAKINKLVIVITSRETGEHVERWQFDIDIFGKNKPKPSPPSAEADTENDENTTTSNENEDPASPPPRAASPPKEKTEAEIQSEIQSLFRQITASVTFLPMLDGNCTFNVLVYADADSDVPVEWGDSDAKEIEGGEKVQLRSFSTSQHKVDTVVSYRMAD</sequence>
<keyword evidence="6" id="KW-0131">Cell cycle</keyword>
<dbReference type="InterPro" id="IPR045091">
    <property type="entry name" value="Mad2-like"/>
</dbReference>
<evidence type="ECO:0000256" key="4">
    <source>
        <dbReference type="ARBA" id="ARBA00022776"/>
    </source>
</evidence>
<evidence type="ECO:0000256" key="1">
    <source>
        <dbReference type="ARBA" id="ARBA00004123"/>
    </source>
</evidence>
<feature type="compositionally biased region" description="Basic and acidic residues" evidence="7">
    <location>
        <begin position="1"/>
        <end position="10"/>
    </location>
</feature>
<evidence type="ECO:0000256" key="6">
    <source>
        <dbReference type="ARBA" id="ARBA00023306"/>
    </source>
</evidence>
<dbReference type="EMBL" id="JBBWRZ010000006">
    <property type="protein sequence ID" value="KAK8233617.1"/>
    <property type="molecule type" value="Genomic_DNA"/>
</dbReference>
<dbReference type="Gene3D" id="3.30.900.10">
    <property type="entry name" value="HORMA domain"/>
    <property type="match status" value="1"/>
</dbReference>
<name>A0ABR1YMR3_9PEZI</name>
<dbReference type="PANTHER" id="PTHR11842">
    <property type="entry name" value="MITOTIC SPINDLE ASSEMBLY CHECKPOINT PROTEIN MAD2"/>
    <property type="match status" value="1"/>
</dbReference>
<keyword evidence="10" id="KW-1185">Reference proteome</keyword>
<keyword evidence="3" id="KW-0132">Cell division</keyword>
<comment type="similarity">
    <text evidence="2">Belongs to the MAD2 family.</text>
</comment>
<evidence type="ECO:0000259" key="8">
    <source>
        <dbReference type="PROSITE" id="PS50815"/>
    </source>
</evidence>
<evidence type="ECO:0000256" key="7">
    <source>
        <dbReference type="SAM" id="MobiDB-lite"/>
    </source>
</evidence>
<keyword evidence="4" id="KW-0498">Mitosis</keyword>
<evidence type="ECO:0000256" key="3">
    <source>
        <dbReference type="ARBA" id="ARBA00022618"/>
    </source>
</evidence>
<dbReference type="Pfam" id="PF02301">
    <property type="entry name" value="HORMA"/>
    <property type="match status" value="1"/>
</dbReference>
<dbReference type="InterPro" id="IPR036570">
    <property type="entry name" value="HORMA_dom_sf"/>
</dbReference>
<evidence type="ECO:0000256" key="5">
    <source>
        <dbReference type="ARBA" id="ARBA00023242"/>
    </source>
</evidence>
<evidence type="ECO:0000313" key="9">
    <source>
        <dbReference type="EMBL" id="KAK8233617.1"/>
    </source>
</evidence>
<reference evidence="9 10" key="1">
    <citation type="submission" date="2024-04" db="EMBL/GenBank/DDBJ databases">
        <title>Phyllosticta paracitricarpa is synonymous to the EU quarantine fungus P. citricarpa based on phylogenomic analyses.</title>
        <authorList>
            <consortium name="Lawrence Berkeley National Laboratory"/>
            <person name="Van Ingen-Buijs V.A."/>
            <person name="Van Westerhoven A.C."/>
            <person name="Haridas S."/>
            <person name="Skiadas P."/>
            <person name="Martin F."/>
            <person name="Groenewald J.Z."/>
            <person name="Crous P.W."/>
            <person name="Seidl M.F."/>
        </authorList>
    </citation>
    <scope>NUCLEOTIDE SEQUENCE [LARGE SCALE GENOMIC DNA]</scope>
    <source>
        <strain evidence="9 10">CBS 123374</strain>
    </source>
</reference>
<proteinExistence type="inferred from homology"/>
<protein>
    <submittedName>
        <fullName evidence="9">Mitotic spindle checkpoint protein MAD2</fullName>
    </submittedName>
</protein>
<dbReference type="PROSITE" id="PS50815">
    <property type="entry name" value="HORMA"/>
    <property type="match status" value="1"/>
</dbReference>
<comment type="subcellular location">
    <subcellularLocation>
        <location evidence="1">Nucleus</location>
    </subcellularLocation>
</comment>
<comment type="caution">
    <text evidence="9">The sequence shown here is derived from an EMBL/GenBank/DDBJ whole genome shotgun (WGS) entry which is preliminary data.</text>
</comment>
<feature type="compositionally biased region" description="Basic and acidic residues" evidence="7">
    <location>
        <begin position="17"/>
        <end position="44"/>
    </location>
</feature>
<dbReference type="SUPFAM" id="SSF56019">
    <property type="entry name" value="The spindle assembly checkpoint protein mad2"/>
    <property type="match status" value="1"/>
</dbReference>
<evidence type="ECO:0000256" key="2">
    <source>
        <dbReference type="ARBA" id="ARBA00010348"/>
    </source>
</evidence>
<gene>
    <name evidence="9" type="ORF">HDK90DRAFT_415083</name>
</gene>
<feature type="region of interest" description="Disordered" evidence="7">
    <location>
        <begin position="159"/>
        <end position="205"/>
    </location>
</feature>